<dbReference type="Proteomes" id="UP000784294">
    <property type="component" value="Unassembled WGS sequence"/>
</dbReference>
<protein>
    <submittedName>
        <fullName evidence="3">Uncharacterized protein</fullName>
    </submittedName>
</protein>
<feature type="transmembrane region" description="Helical" evidence="2">
    <location>
        <begin position="47"/>
        <end position="63"/>
    </location>
</feature>
<keyword evidence="4" id="KW-1185">Reference proteome</keyword>
<feature type="region of interest" description="Disordered" evidence="1">
    <location>
        <begin position="1"/>
        <end position="22"/>
    </location>
</feature>
<keyword evidence="2" id="KW-1133">Transmembrane helix</keyword>
<organism evidence="3 4">
    <name type="scientific">Protopolystoma xenopodis</name>
    <dbReference type="NCBI Taxonomy" id="117903"/>
    <lineage>
        <taxon>Eukaryota</taxon>
        <taxon>Metazoa</taxon>
        <taxon>Spiralia</taxon>
        <taxon>Lophotrochozoa</taxon>
        <taxon>Platyhelminthes</taxon>
        <taxon>Monogenea</taxon>
        <taxon>Polyopisthocotylea</taxon>
        <taxon>Polystomatidea</taxon>
        <taxon>Polystomatidae</taxon>
        <taxon>Protopolystoma</taxon>
    </lineage>
</organism>
<evidence type="ECO:0000256" key="2">
    <source>
        <dbReference type="SAM" id="Phobius"/>
    </source>
</evidence>
<reference evidence="3" key="1">
    <citation type="submission" date="2018-11" db="EMBL/GenBank/DDBJ databases">
        <authorList>
            <consortium name="Pathogen Informatics"/>
        </authorList>
    </citation>
    <scope>NUCLEOTIDE SEQUENCE</scope>
</reference>
<dbReference type="AlphaFoldDB" id="A0A448X524"/>
<keyword evidence="2" id="KW-0812">Transmembrane</keyword>
<proteinExistence type="predicted"/>
<comment type="caution">
    <text evidence="3">The sequence shown here is derived from an EMBL/GenBank/DDBJ whole genome shotgun (WGS) entry which is preliminary data.</text>
</comment>
<dbReference type="EMBL" id="CAAALY010093625">
    <property type="protein sequence ID" value="VEL28256.1"/>
    <property type="molecule type" value="Genomic_DNA"/>
</dbReference>
<accession>A0A448X524</accession>
<keyword evidence="2" id="KW-0472">Membrane</keyword>
<gene>
    <name evidence="3" type="ORF">PXEA_LOCUS21696</name>
</gene>
<evidence type="ECO:0000256" key="1">
    <source>
        <dbReference type="SAM" id="MobiDB-lite"/>
    </source>
</evidence>
<evidence type="ECO:0000313" key="3">
    <source>
        <dbReference type="EMBL" id="VEL28256.1"/>
    </source>
</evidence>
<evidence type="ECO:0000313" key="4">
    <source>
        <dbReference type="Proteomes" id="UP000784294"/>
    </source>
</evidence>
<name>A0A448X524_9PLAT</name>
<sequence length="84" mass="9789">MHQTPQWAPSSKPGRCLSPSGQDLTRVDYRLWLKSLIDASHHSLNDWFYLALFHFTVLLVVACRRKSWIGYTGSLLPYRCRILL</sequence>